<proteinExistence type="predicted"/>
<gene>
    <name evidence="1" type="ORF">DGUA_6G008943</name>
</gene>
<accession>A0A3B0JXB7</accession>
<dbReference type="Proteomes" id="UP000268350">
    <property type="component" value="Unassembled WGS sequence"/>
</dbReference>
<organism evidence="1 2">
    <name type="scientific">Drosophila guanche</name>
    <name type="common">Fruit fly</name>
    <dbReference type="NCBI Taxonomy" id="7266"/>
    <lineage>
        <taxon>Eukaryota</taxon>
        <taxon>Metazoa</taxon>
        <taxon>Ecdysozoa</taxon>
        <taxon>Arthropoda</taxon>
        <taxon>Hexapoda</taxon>
        <taxon>Insecta</taxon>
        <taxon>Pterygota</taxon>
        <taxon>Neoptera</taxon>
        <taxon>Endopterygota</taxon>
        <taxon>Diptera</taxon>
        <taxon>Brachycera</taxon>
        <taxon>Muscomorpha</taxon>
        <taxon>Ephydroidea</taxon>
        <taxon>Drosophilidae</taxon>
        <taxon>Drosophila</taxon>
        <taxon>Sophophora</taxon>
    </lineage>
</organism>
<sequence length="613" mass="72043">MQNPKTVKMEPALVAPPGKLLPHQKPWETFDWPEEQRRNIHRSWGSVFANARMDTSAQKYFDKCIDEHHGQDFRTLHLRSKFNRSVARAESALLDSTRAAQVLGPDDVHTQLAMADALYDLNRFESNKLLLNDNVRRHVGTSMEPFDKRLMVVNENFKDSLGDGLASFFMNKSSSLKAFYEQKSVGGELVPKDRRPHWKIIREQQQCDVQSVQEEETEILSPLEKARRRRKTKIFYQNYLHGSWKDFLFLKTLRQNPNLLLDQYFVSSPERKQYLENSFQRIKTFARMLHARSPLYNEVSQGNRNFKMSQRFREESLFRIQYQTRRNMLSILRTIRSLRQHDDLARLRKFVEDVMGNYVSVKTSRIMPWKTEFTNEVYNHLALSLSEGYRLPPTRVTPYNKNAMCMMLNVPAIKPLERAVYVFGDRPSYGYPMHDRQKSEALKHLEQRLFFAKLPIERAYLLHEIADHHVQHNHFVQCLSYGQQAIEEAKRCNSKIWQFLSTMLLAKAHAVLHKHERQTEVLNAAYQLAADLKNPRLCTFIELCRMLNKDYITLRKMSQLGASKRLRSKQENRSSTISTITPQISFTNLSLLQPRTEHKTKAWGGYNKNSDWL</sequence>
<dbReference type="PANTHER" id="PTHR21391">
    <property type="entry name" value="AT04489P-RELATED"/>
    <property type="match status" value="1"/>
</dbReference>
<dbReference type="PANTHER" id="PTHR21391:SF0">
    <property type="entry name" value="AT04489P-RELATED"/>
    <property type="match status" value="1"/>
</dbReference>
<name>A0A3B0JXB7_DROGU</name>
<protein>
    <submittedName>
        <fullName evidence="1">Uncharacterized protein</fullName>
    </submittedName>
</protein>
<evidence type="ECO:0000313" key="1">
    <source>
        <dbReference type="EMBL" id="SPP86704.1"/>
    </source>
</evidence>
<reference evidence="2" key="1">
    <citation type="submission" date="2018-01" db="EMBL/GenBank/DDBJ databases">
        <authorList>
            <person name="Alioto T."/>
            <person name="Alioto T."/>
        </authorList>
    </citation>
    <scope>NUCLEOTIDE SEQUENCE [LARGE SCALE GENOMIC DNA]</scope>
</reference>
<dbReference type="OrthoDB" id="7752111at2759"/>
<evidence type="ECO:0000313" key="2">
    <source>
        <dbReference type="Proteomes" id="UP000268350"/>
    </source>
</evidence>
<dbReference type="OMA" id="MLMAKSH"/>
<dbReference type="AlphaFoldDB" id="A0A3B0JXB7"/>
<dbReference type="STRING" id="7266.A0A3B0JXB7"/>
<keyword evidence="2" id="KW-1185">Reference proteome</keyword>
<dbReference type="EMBL" id="OUUW01000011">
    <property type="protein sequence ID" value="SPP86704.1"/>
    <property type="molecule type" value="Genomic_DNA"/>
</dbReference>